<evidence type="ECO:0000256" key="12">
    <source>
        <dbReference type="ARBA" id="ARBA00048856"/>
    </source>
</evidence>
<dbReference type="GO" id="GO:0020037">
    <property type="term" value="F:heme binding"/>
    <property type="evidence" value="ECO:0007669"/>
    <property type="project" value="InterPro"/>
</dbReference>
<feature type="domain" description="Dyp-type peroxidase N-terminal" evidence="14">
    <location>
        <begin position="56"/>
        <end position="209"/>
    </location>
</feature>
<dbReference type="GO" id="GO:0004325">
    <property type="term" value="F:ferrochelatase activity"/>
    <property type="evidence" value="ECO:0007669"/>
    <property type="project" value="UniProtKB-EC"/>
</dbReference>
<organism evidence="16 17">
    <name type="scientific">Exiguobacterium oxidotolerans</name>
    <dbReference type="NCBI Taxonomy" id="223958"/>
    <lineage>
        <taxon>Bacteria</taxon>
        <taxon>Bacillati</taxon>
        <taxon>Bacillota</taxon>
        <taxon>Bacilli</taxon>
        <taxon>Bacillales</taxon>
        <taxon>Bacillales Family XII. Incertae Sedis</taxon>
        <taxon>Exiguobacterium</taxon>
    </lineage>
</organism>
<dbReference type="PROSITE" id="PS51404">
    <property type="entry name" value="DYP_PEROXIDASE"/>
    <property type="match status" value="1"/>
</dbReference>
<comment type="similarity">
    <text evidence="9 13">Belongs to the DyP-type peroxidase family.</text>
</comment>
<keyword evidence="7 13" id="KW-0408">Iron</keyword>
<evidence type="ECO:0000256" key="4">
    <source>
        <dbReference type="ARBA" id="ARBA00022723"/>
    </source>
</evidence>
<evidence type="ECO:0000313" key="17">
    <source>
        <dbReference type="Proteomes" id="UP000439752"/>
    </source>
</evidence>
<comment type="catalytic activity">
    <reaction evidence="12">
        <text>heme b + 2 H(+) = protoporphyrin IX + Fe(2+)</text>
        <dbReference type="Rhea" id="RHEA:22584"/>
        <dbReference type="ChEBI" id="CHEBI:15378"/>
        <dbReference type="ChEBI" id="CHEBI:29033"/>
        <dbReference type="ChEBI" id="CHEBI:57306"/>
        <dbReference type="ChEBI" id="CHEBI:60344"/>
        <dbReference type="EC" id="4.98.1.1"/>
    </reaction>
    <physiologicalReaction direction="left-to-right" evidence="12">
        <dbReference type="Rhea" id="RHEA:22585"/>
    </physiologicalReaction>
</comment>
<dbReference type="GO" id="GO:0030313">
    <property type="term" value="C:cell envelope"/>
    <property type="evidence" value="ECO:0007669"/>
    <property type="project" value="UniProtKB-SubCell"/>
</dbReference>
<accession>A0A653I5X2</accession>
<keyword evidence="2 13" id="KW-0575">Peroxidase</keyword>
<dbReference type="SUPFAM" id="SSF54909">
    <property type="entry name" value="Dimeric alpha+beta barrel"/>
    <property type="match status" value="1"/>
</dbReference>
<gene>
    <name evidence="16" type="primary">efeB</name>
    <name evidence="16" type="ORF">EXIGUO9Y_180004</name>
</gene>
<comment type="function">
    <text evidence="13">Involved in the recovery of exogenous heme iron. Extracts iron from heme while preserving the protoporphyrin ring intact.</text>
</comment>
<evidence type="ECO:0000256" key="7">
    <source>
        <dbReference type="ARBA" id="ARBA00023004"/>
    </source>
</evidence>
<proteinExistence type="inferred from homology"/>
<dbReference type="NCBIfam" id="TIGR01412">
    <property type="entry name" value="tat_substr_1"/>
    <property type="match status" value="1"/>
</dbReference>
<dbReference type="NCBIfam" id="TIGR01413">
    <property type="entry name" value="Dyp_perox_fam"/>
    <property type="match status" value="1"/>
</dbReference>
<protein>
    <recommendedName>
        <fullName evidence="10 13">Deferrochelatase</fullName>
        <ecNumber evidence="13">1.11.1.-</ecNumber>
    </recommendedName>
    <alternativeName>
        <fullName evidence="11 13">Peroxidase EfeB</fullName>
    </alternativeName>
</protein>
<reference evidence="16 17" key="1">
    <citation type="submission" date="2019-10" db="EMBL/GenBank/DDBJ databases">
        <authorList>
            <person name="Karimi E."/>
        </authorList>
    </citation>
    <scope>NUCLEOTIDE SEQUENCE [LARGE SCALE GENOMIC DNA]</scope>
    <source>
        <strain evidence="16">Exiguobacterium sp. 9Y</strain>
    </source>
</reference>
<dbReference type="InterPro" id="IPR006314">
    <property type="entry name" value="Dyp_peroxidase"/>
</dbReference>
<dbReference type="GO" id="GO:0046872">
    <property type="term" value="F:metal ion binding"/>
    <property type="evidence" value="ECO:0007669"/>
    <property type="project" value="UniProtKB-KW"/>
</dbReference>
<dbReference type="Proteomes" id="UP000439752">
    <property type="component" value="Unassembled WGS sequence"/>
</dbReference>
<dbReference type="RefSeq" id="WP_159172964.1">
    <property type="nucleotide sequence ID" value="NZ_LR732310.1"/>
</dbReference>
<name>A0A653I5X2_9BACL</name>
<evidence type="ECO:0000256" key="9">
    <source>
        <dbReference type="ARBA" id="ARBA00025737"/>
    </source>
</evidence>
<evidence type="ECO:0000256" key="1">
    <source>
        <dbReference type="ARBA" id="ARBA00004196"/>
    </source>
</evidence>
<keyword evidence="17" id="KW-1185">Reference proteome</keyword>
<dbReference type="Pfam" id="PF20628">
    <property type="entry name" value="Dyp_perox_C"/>
    <property type="match status" value="1"/>
</dbReference>
<evidence type="ECO:0000256" key="11">
    <source>
        <dbReference type="ARBA" id="ARBA00033775"/>
    </source>
</evidence>
<evidence type="ECO:0000256" key="6">
    <source>
        <dbReference type="ARBA" id="ARBA00023002"/>
    </source>
</evidence>
<comment type="subcellular location">
    <subcellularLocation>
        <location evidence="1">Cell envelope</location>
    </subcellularLocation>
</comment>
<dbReference type="PANTHER" id="PTHR30521:SF4">
    <property type="entry name" value="DEFERROCHELATASE"/>
    <property type="match status" value="1"/>
</dbReference>
<dbReference type="InterPro" id="IPR006311">
    <property type="entry name" value="TAT_signal"/>
</dbReference>
<dbReference type="EC" id="1.11.1.-" evidence="13"/>
<evidence type="ECO:0000313" key="16">
    <source>
        <dbReference type="EMBL" id="VWX34440.1"/>
    </source>
</evidence>
<feature type="domain" description="Dyp-type peroxidase C-terminal" evidence="15">
    <location>
        <begin position="220"/>
        <end position="400"/>
    </location>
</feature>
<keyword evidence="5" id="KW-0732">Signal</keyword>
<dbReference type="PANTHER" id="PTHR30521">
    <property type="entry name" value="DEFERROCHELATASE/PEROXIDASE"/>
    <property type="match status" value="1"/>
</dbReference>
<keyword evidence="4 13" id="KW-0479">Metal-binding</keyword>
<keyword evidence="6 13" id="KW-0560">Oxidoreductase</keyword>
<keyword evidence="3 13" id="KW-0349">Heme</keyword>
<evidence type="ECO:0000256" key="5">
    <source>
        <dbReference type="ARBA" id="ARBA00022729"/>
    </source>
</evidence>
<dbReference type="GO" id="GO:0005829">
    <property type="term" value="C:cytosol"/>
    <property type="evidence" value="ECO:0007669"/>
    <property type="project" value="TreeGrafter"/>
</dbReference>
<evidence type="ECO:0000256" key="10">
    <source>
        <dbReference type="ARBA" id="ARBA00033771"/>
    </source>
</evidence>
<dbReference type="PROSITE" id="PS51318">
    <property type="entry name" value="TAT"/>
    <property type="match status" value="1"/>
</dbReference>
<evidence type="ECO:0000259" key="15">
    <source>
        <dbReference type="Pfam" id="PF20628"/>
    </source>
</evidence>
<dbReference type="EMBL" id="CABWKQ010000010">
    <property type="protein sequence ID" value="VWX34440.1"/>
    <property type="molecule type" value="Genomic_DNA"/>
</dbReference>
<evidence type="ECO:0000259" key="14">
    <source>
        <dbReference type="Pfam" id="PF04261"/>
    </source>
</evidence>
<keyword evidence="8" id="KW-0456">Lyase</keyword>
<evidence type="ECO:0000256" key="13">
    <source>
        <dbReference type="RuleBase" id="RU365017"/>
    </source>
</evidence>
<evidence type="ECO:0000256" key="8">
    <source>
        <dbReference type="ARBA" id="ARBA00023239"/>
    </source>
</evidence>
<dbReference type="InterPro" id="IPR048327">
    <property type="entry name" value="Dyp_perox_N"/>
</dbReference>
<dbReference type="AlphaFoldDB" id="A0A653I5X2"/>
<dbReference type="InterPro" id="IPR006313">
    <property type="entry name" value="EfeB/EfeN"/>
</dbReference>
<evidence type="ECO:0000256" key="3">
    <source>
        <dbReference type="ARBA" id="ARBA00022617"/>
    </source>
</evidence>
<comment type="cofactor">
    <cofactor evidence="13">
        <name>heme b</name>
        <dbReference type="ChEBI" id="CHEBI:60344"/>
    </cofactor>
    <text evidence="13">Binds 1 heme b (iron(II)-protoporphyrin IX) group non-covalently per subunit.</text>
</comment>
<dbReference type="Pfam" id="PF04261">
    <property type="entry name" value="Dyp_perox_N"/>
    <property type="match status" value="1"/>
</dbReference>
<dbReference type="GO" id="GO:0004601">
    <property type="term" value="F:peroxidase activity"/>
    <property type="evidence" value="ECO:0007669"/>
    <property type="project" value="UniProtKB-KW"/>
</dbReference>
<dbReference type="InterPro" id="IPR011008">
    <property type="entry name" value="Dimeric_a/b-barrel"/>
</dbReference>
<sequence length="413" mass="45522">MTRPTLEAGMTRRDVLKVAGLTGLGAAFYASGVERFLPRALTAKASDQVPFYGTYQAGIMTPAQNHVQLVAFDVKTDRRDELIDLLKRWTRACARLSAGLSLGETDSAYIPPDDTGEAEGLSASHLTFTFGCGVSLFEGDRFGIGHKRPALLRDLPTFDLDQLDEKWSGGDLIVQICADDQQVVFHALRNLTRIGRGVVKIRWTQAGFQRSKVADATGGTPRNLFGFKDGTGNPDVTKAATRENTLFYQWRDGSPWLTNGTFLVVRRIQMHLEVWDRTILKEQERTFGRERASGAPLGSKDEFASVTPTKRIARGETELPADSHTAVAHGEGKVQLLRRSYSYQDGVDETTGALDAGLLFLSYQRSPEQFITIQERLATSDRMNEYITHRGSALFACFGGIQKGGYIGDALFA</sequence>
<dbReference type="InterPro" id="IPR048328">
    <property type="entry name" value="Dyp_perox_C"/>
</dbReference>
<evidence type="ECO:0000256" key="2">
    <source>
        <dbReference type="ARBA" id="ARBA00022559"/>
    </source>
</evidence>
<dbReference type="GO" id="GO:0033212">
    <property type="term" value="P:iron import into cell"/>
    <property type="evidence" value="ECO:0007669"/>
    <property type="project" value="InterPro"/>
</dbReference>